<name>A0A931BYU7_9HYPH</name>
<reference evidence="4" key="1">
    <citation type="submission" date="2020-11" db="EMBL/GenBank/DDBJ databases">
        <authorList>
            <person name="Kim M.K."/>
        </authorList>
    </citation>
    <scope>NUCLEOTIDE SEQUENCE</scope>
    <source>
        <strain evidence="4">BT350</strain>
    </source>
</reference>
<keyword evidence="5" id="KW-1185">Reference proteome</keyword>
<keyword evidence="2" id="KW-0479">Metal-binding</keyword>
<evidence type="ECO:0000256" key="1">
    <source>
        <dbReference type="ARBA" id="ARBA00022801"/>
    </source>
</evidence>
<dbReference type="SUPFAM" id="SSF55031">
    <property type="entry name" value="Bacterial exopeptidase dimerisation domain"/>
    <property type="match status" value="1"/>
</dbReference>
<feature type="binding site" evidence="2">
    <location>
        <position position="136"/>
    </location>
    <ligand>
        <name>Mn(2+)</name>
        <dbReference type="ChEBI" id="CHEBI:29035"/>
        <label>2</label>
    </ligand>
</feature>
<dbReference type="GO" id="GO:0050118">
    <property type="term" value="F:N-acetyldiaminopimelate deacetylase activity"/>
    <property type="evidence" value="ECO:0007669"/>
    <property type="project" value="UniProtKB-ARBA"/>
</dbReference>
<dbReference type="InterPro" id="IPR017439">
    <property type="entry name" value="Amidohydrolase"/>
</dbReference>
<comment type="caution">
    <text evidence="4">The sequence shown here is derived from an EMBL/GenBank/DDBJ whole genome shotgun (WGS) entry which is preliminary data.</text>
</comment>
<dbReference type="GO" id="GO:0019877">
    <property type="term" value="P:diaminopimelate biosynthetic process"/>
    <property type="evidence" value="ECO:0007669"/>
    <property type="project" value="UniProtKB-ARBA"/>
</dbReference>
<dbReference type="FunFam" id="3.30.70.360:FF:000001">
    <property type="entry name" value="N-acetyldiaminopimelate deacetylase"/>
    <property type="match status" value="1"/>
</dbReference>
<dbReference type="SUPFAM" id="SSF53187">
    <property type="entry name" value="Zn-dependent exopeptidases"/>
    <property type="match status" value="1"/>
</dbReference>
<dbReference type="Gene3D" id="3.30.70.360">
    <property type="match status" value="1"/>
</dbReference>
<dbReference type="Pfam" id="PF01546">
    <property type="entry name" value="Peptidase_M20"/>
    <property type="match status" value="1"/>
</dbReference>
<keyword evidence="2" id="KW-0464">Manganese</keyword>
<protein>
    <submittedName>
        <fullName evidence="4">Amidohydrolase</fullName>
    </submittedName>
</protein>
<evidence type="ECO:0000259" key="3">
    <source>
        <dbReference type="Pfam" id="PF07687"/>
    </source>
</evidence>
<dbReference type="PIRSF" id="PIRSF005962">
    <property type="entry name" value="Pept_M20D_amidohydro"/>
    <property type="match status" value="1"/>
</dbReference>
<dbReference type="EMBL" id="JADQDO010000012">
    <property type="protein sequence ID" value="MBF9235322.1"/>
    <property type="molecule type" value="Genomic_DNA"/>
</dbReference>
<feature type="binding site" evidence="2">
    <location>
        <position position="101"/>
    </location>
    <ligand>
        <name>Mn(2+)</name>
        <dbReference type="ChEBI" id="CHEBI:29035"/>
        <label>2</label>
    </ligand>
</feature>
<evidence type="ECO:0000313" key="5">
    <source>
        <dbReference type="Proteomes" id="UP000599312"/>
    </source>
</evidence>
<evidence type="ECO:0000313" key="4">
    <source>
        <dbReference type="EMBL" id="MBF9235322.1"/>
    </source>
</evidence>
<evidence type="ECO:0000256" key="2">
    <source>
        <dbReference type="PIRSR" id="PIRSR005962-1"/>
    </source>
</evidence>
<feature type="binding site" evidence="2">
    <location>
        <position position="162"/>
    </location>
    <ligand>
        <name>Mn(2+)</name>
        <dbReference type="ChEBI" id="CHEBI:29035"/>
        <label>2</label>
    </ligand>
</feature>
<feature type="domain" description="Peptidase M20 dimerisation" evidence="3">
    <location>
        <begin position="186"/>
        <end position="282"/>
    </location>
</feature>
<gene>
    <name evidence="4" type="ORF">I2H38_18280</name>
</gene>
<dbReference type="Proteomes" id="UP000599312">
    <property type="component" value="Unassembled WGS sequence"/>
</dbReference>
<dbReference type="PANTHER" id="PTHR11014:SF63">
    <property type="entry name" value="METALLOPEPTIDASE, PUTATIVE (AFU_ORTHOLOGUE AFUA_6G09600)-RELATED"/>
    <property type="match status" value="1"/>
</dbReference>
<dbReference type="Gene3D" id="3.40.630.10">
    <property type="entry name" value="Zn peptidases"/>
    <property type="match status" value="1"/>
</dbReference>
<proteinExistence type="predicted"/>
<sequence length="386" mass="40920">MLGEPIPIEGVDELIALRRDLHAHPELAFAEHRTSAIVACELAALGIEVHRHVGGTGVVGLLRAGSSDRRIGLRADMDALPMSEATDLPYASRYSGMFHGCGHDGHTTMLIGAARLLAATRRFDGTVVFIFQPAEEGRAGAKAMIDDGLFERFGCDRIFALHNWPQLPVGTLGTRTGPIMAAADRFEIALSGRGGHAALPHLADDVLLAASRIVLSLNTIVSRRLDAAAQAVLSVTRVEGGTSHNVLPATARIGGTARSFDPAVRDVLETTLRAIVAAQCAEGSLSADITYDRYYPATRNDAGAARAALAAGRDCGINAIEADSPSFASEDFAFMLEACPGAYVWLGQGRGADEPPLHHPRYDFNDDVIPLGVAWFAALAERELAA</sequence>
<dbReference type="RefSeq" id="WP_196273317.1">
    <property type="nucleotide sequence ID" value="NZ_JADQDO010000012.1"/>
</dbReference>
<dbReference type="AlphaFoldDB" id="A0A931BYU7"/>
<dbReference type="InterPro" id="IPR002933">
    <property type="entry name" value="Peptidase_M20"/>
</dbReference>
<comment type="cofactor">
    <cofactor evidence="2">
        <name>Mn(2+)</name>
        <dbReference type="ChEBI" id="CHEBI:29035"/>
    </cofactor>
    <text evidence="2">The Mn(2+) ion enhances activity.</text>
</comment>
<feature type="binding site" evidence="2">
    <location>
        <position position="103"/>
    </location>
    <ligand>
        <name>Mn(2+)</name>
        <dbReference type="ChEBI" id="CHEBI:29035"/>
        <label>2</label>
    </ligand>
</feature>
<dbReference type="InterPro" id="IPR036264">
    <property type="entry name" value="Bact_exopeptidase_dim_dom"/>
</dbReference>
<dbReference type="PANTHER" id="PTHR11014">
    <property type="entry name" value="PEPTIDASE M20 FAMILY MEMBER"/>
    <property type="match status" value="1"/>
</dbReference>
<dbReference type="InterPro" id="IPR011650">
    <property type="entry name" value="Peptidase_M20_dimer"/>
</dbReference>
<dbReference type="GO" id="GO:0046872">
    <property type="term" value="F:metal ion binding"/>
    <property type="evidence" value="ECO:0007669"/>
    <property type="project" value="UniProtKB-KW"/>
</dbReference>
<organism evidence="4 5">
    <name type="scientific">Microvirga alba</name>
    <dbReference type="NCBI Taxonomy" id="2791025"/>
    <lineage>
        <taxon>Bacteria</taxon>
        <taxon>Pseudomonadati</taxon>
        <taxon>Pseudomonadota</taxon>
        <taxon>Alphaproteobacteria</taxon>
        <taxon>Hyphomicrobiales</taxon>
        <taxon>Methylobacteriaceae</taxon>
        <taxon>Microvirga</taxon>
    </lineage>
</organism>
<accession>A0A931BYU7</accession>
<dbReference type="NCBIfam" id="TIGR01891">
    <property type="entry name" value="amidohydrolases"/>
    <property type="match status" value="1"/>
</dbReference>
<keyword evidence="1" id="KW-0378">Hydrolase</keyword>
<dbReference type="Pfam" id="PF07687">
    <property type="entry name" value="M20_dimer"/>
    <property type="match status" value="1"/>
</dbReference>
<feature type="binding site" evidence="2">
    <location>
        <position position="358"/>
    </location>
    <ligand>
        <name>Mn(2+)</name>
        <dbReference type="ChEBI" id="CHEBI:29035"/>
        <label>2</label>
    </ligand>
</feature>
<dbReference type="CDD" id="cd05666">
    <property type="entry name" value="M20_Acy1-like"/>
    <property type="match status" value="1"/>
</dbReference>